<feature type="domain" description="RNA helicase HrpA C-terminal" evidence="1">
    <location>
        <begin position="2"/>
        <end position="448"/>
    </location>
</feature>
<gene>
    <name evidence="2" type="ORF">GCM10025883_13380</name>
</gene>
<dbReference type="EMBL" id="BSUO01000001">
    <property type="protein sequence ID" value="GMA39293.1"/>
    <property type="molecule type" value="Genomic_DNA"/>
</dbReference>
<evidence type="ECO:0000313" key="3">
    <source>
        <dbReference type="Proteomes" id="UP001157126"/>
    </source>
</evidence>
<sequence length="456" mass="49877">MRLTYQFEPGADADGVTVHIPVEQLNQVSEEGFDWQVPGLRSELATALLKSLPKATRKHFVPTPDHARAALAEADEAEMAAGVPLVEELGRALYIRTGHRVPVGEWDVTRVPDHLRMTFRVEDPRGRRLGEGKDLADLQADLAPQVRSTMAKAAGDVERAGLTTFDLTELPAVFERRVGKRDVQGFPALVDQGDSVAVQVLAGRAEQVAATRLGLRRLILLNTTVPWQRILGLLTNTQKLALGNNPHGGVQALLDDVLAAAVDAIAARRLAAAGAEMIRTPEQFDDALAAVRREIVPTVVDIVESLHPALDRALAVRLALDAMRPSTADLAALKEDLTAQAADLIRPGFVADTGAAQLRHLPRYLQGMLVRLEKAPLEPWRDAQRLEVVRTVEAERRKVVEALPEIERDADDVRALRWMVQELRVSLFAPALGTAHPVSEKRIYKAMDAVEDAHLG</sequence>
<dbReference type="Pfam" id="PF11898">
    <property type="entry name" value="DUF3418"/>
    <property type="match status" value="1"/>
</dbReference>
<protein>
    <recommendedName>
        <fullName evidence="1">RNA helicase HrpA C-terminal domain-containing protein</fullName>
    </recommendedName>
</protein>
<reference evidence="3" key="1">
    <citation type="journal article" date="2019" name="Int. J. Syst. Evol. Microbiol.">
        <title>The Global Catalogue of Microorganisms (GCM) 10K type strain sequencing project: providing services to taxonomists for standard genome sequencing and annotation.</title>
        <authorList>
            <consortium name="The Broad Institute Genomics Platform"/>
            <consortium name="The Broad Institute Genome Sequencing Center for Infectious Disease"/>
            <person name="Wu L."/>
            <person name="Ma J."/>
        </authorList>
    </citation>
    <scope>NUCLEOTIDE SEQUENCE [LARGE SCALE GENOMIC DNA]</scope>
    <source>
        <strain evidence="3">NBRC 113072</strain>
    </source>
</reference>
<organism evidence="2 3">
    <name type="scientific">Mobilicoccus caccae</name>
    <dbReference type="NCBI Taxonomy" id="1859295"/>
    <lineage>
        <taxon>Bacteria</taxon>
        <taxon>Bacillati</taxon>
        <taxon>Actinomycetota</taxon>
        <taxon>Actinomycetes</taxon>
        <taxon>Micrococcales</taxon>
        <taxon>Dermatophilaceae</taxon>
        <taxon>Mobilicoccus</taxon>
    </lineage>
</organism>
<dbReference type="Proteomes" id="UP001157126">
    <property type="component" value="Unassembled WGS sequence"/>
</dbReference>
<proteinExistence type="predicted"/>
<comment type="caution">
    <text evidence="2">The sequence shown here is derived from an EMBL/GenBank/DDBJ whole genome shotgun (WGS) entry which is preliminary data.</text>
</comment>
<name>A0ABQ6IMZ9_9MICO</name>
<accession>A0ABQ6IMZ9</accession>
<dbReference type="InterPro" id="IPR024590">
    <property type="entry name" value="HrpA_C"/>
</dbReference>
<evidence type="ECO:0000313" key="2">
    <source>
        <dbReference type="EMBL" id="GMA39293.1"/>
    </source>
</evidence>
<evidence type="ECO:0000259" key="1">
    <source>
        <dbReference type="Pfam" id="PF11898"/>
    </source>
</evidence>
<keyword evidence="3" id="KW-1185">Reference proteome</keyword>